<evidence type="ECO:0008006" key="4">
    <source>
        <dbReference type="Google" id="ProtNLM"/>
    </source>
</evidence>
<proteinExistence type="predicted"/>
<evidence type="ECO:0000313" key="2">
    <source>
        <dbReference type="EMBL" id="MCZ8515985.1"/>
    </source>
</evidence>
<reference evidence="2 3" key="1">
    <citation type="submission" date="2022-12" db="EMBL/GenBank/DDBJ databases">
        <title>Draft genome sequence of Paenibacillus sp. dW9.</title>
        <authorList>
            <person name="Choi E.-W."/>
            <person name="Kim D.-U."/>
        </authorList>
    </citation>
    <scope>NUCLEOTIDE SEQUENCE [LARGE SCALE GENOMIC DNA]</scope>
    <source>
        <strain evidence="3">dW9</strain>
    </source>
</reference>
<comment type="caution">
    <text evidence="2">The sequence shown here is derived from an EMBL/GenBank/DDBJ whole genome shotgun (WGS) entry which is preliminary data.</text>
</comment>
<gene>
    <name evidence="2" type="ORF">O9H85_27005</name>
</gene>
<evidence type="ECO:0000256" key="1">
    <source>
        <dbReference type="SAM" id="Phobius"/>
    </source>
</evidence>
<keyword evidence="1" id="KW-1133">Transmembrane helix</keyword>
<keyword evidence="3" id="KW-1185">Reference proteome</keyword>
<sequence>MIWWMTVAALLLPALMLGFRFTEPRSAFWFDTAALICLYAFGILCFAAVANTIIEGAESLTEIHNLFLSPVWLTSGGYLGVYVLYRSWIDLFRRYREM</sequence>
<organism evidence="2 3">
    <name type="scientific">Paenibacillus gyeongsangnamensis</name>
    <dbReference type="NCBI Taxonomy" id="3388067"/>
    <lineage>
        <taxon>Bacteria</taxon>
        <taxon>Bacillati</taxon>
        <taxon>Bacillota</taxon>
        <taxon>Bacilli</taxon>
        <taxon>Bacillales</taxon>
        <taxon>Paenibacillaceae</taxon>
        <taxon>Paenibacillus</taxon>
    </lineage>
</organism>
<keyword evidence="1" id="KW-0472">Membrane</keyword>
<feature type="transmembrane region" description="Helical" evidence="1">
    <location>
        <begin position="66"/>
        <end position="85"/>
    </location>
</feature>
<evidence type="ECO:0000313" key="3">
    <source>
        <dbReference type="Proteomes" id="UP001527882"/>
    </source>
</evidence>
<dbReference type="EMBL" id="JAQAGZ010000020">
    <property type="protein sequence ID" value="MCZ8515985.1"/>
    <property type="molecule type" value="Genomic_DNA"/>
</dbReference>
<dbReference type="Proteomes" id="UP001527882">
    <property type="component" value="Unassembled WGS sequence"/>
</dbReference>
<feature type="transmembrane region" description="Helical" evidence="1">
    <location>
        <begin position="32"/>
        <end position="54"/>
    </location>
</feature>
<accession>A0ABT4QGI1</accession>
<dbReference type="RefSeq" id="WP_269884513.1">
    <property type="nucleotide sequence ID" value="NZ_JAQAGZ010000020.1"/>
</dbReference>
<name>A0ABT4QGI1_9BACL</name>
<protein>
    <recommendedName>
        <fullName evidence="4">Transposase</fullName>
    </recommendedName>
</protein>
<keyword evidence="1" id="KW-0812">Transmembrane</keyword>